<dbReference type="EMBL" id="BARW01013852">
    <property type="protein sequence ID" value="GAI84165.1"/>
    <property type="molecule type" value="Genomic_DNA"/>
</dbReference>
<name>X1T9D8_9ZZZZ</name>
<reference evidence="2" key="1">
    <citation type="journal article" date="2014" name="Front. Microbiol.">
        <title>High frequency of phylogenetically diverse reductive dehalogenase-homologous genes in deep subseafloor sedimentary metagenomes.</title>
        <authorList>
            <person name="Kawai M."/>
            <person name="Futagami T."/>
            <person name="Toyoda A."/>
            <person name="Takaki Y."/>
            <person name="Nishi S."/>
            <person name="Hori S."/>
            <person name="Arai W."/>
            <person name="Tsubouchi T."/>
            <person name="Morono Y."/>
            <person name="Uchiyama I."/>
            <person name="Ito T."/>
            <person name="Fujiyama A."/>
            <person name="Inagaki F."/>
            <person name="Takami H."/>
        </authorList>
    </citation>
    <scope>NUCLEOTIDE SEQUENCE</scope>
    <source>
        <strain evidence="2">Expedition CK06-06</strain>
    </source>
</reference>
<feature type="non-terminal residue" evidence="2">
    <location>
        <position position="1"/>
    </location>
</feature>
<evidence type="ECO:0000313" key="2">
    <source>
        <dbReference type="EMBL" id="GAI84165.1"/>
    </source>
</evidence>
<protein>
    <submittedName>
        <fullName evidence="2">Uncharacterized protein</fullName>
    </submittedName>
</protein>
<dbReference type="AlphaFoldDB" id="X1T9D8"/>
<gene>
    <name evidence="2" type="ORF">S12H4_25058</name>
</gene>
<sequence>VVEGKWGHLLLNGKHYEFGHKDGAPILKEINLKEIKKRERTAERIAKELKNKVDAEKILMETLMTNLSKKELFKLEKIVFNKKRKHTVKTRAHHCVDLKVGNFILPLG</sequence>
<proteinExistence type="predicted"/>
<comment type="caution">
    <text evidence="2">The sequence shown here is derived from an EMBL/GenBank/DDBJ whole genome shotgun (WGS) entry which is preliminary data.</text>
</comment>
<organism evidence="2">
    <name type="scientific">marine sediment metagenome</name>
    <dbReference type="NCBI Taxonomy" id="412755"/>
    <lineage>
        <taxon>unclassified sequences</taxon>
        <taxon>metagenomes</taxon>
        <taxon>ecological metagenomes</taxon>
    </lineage>
</organism>
<accession>X1T9D8</accession>
<feature type="coiled-coil region" evidence="1">
    <location>
        <begin position="32"/>
        <end position="66"/>
    </location>
</feature>
<keyword evidence="1" id="KW-0175">Coiled coil</keyword>
<evidence type="ECO:0000256" key="1">
    <source>
        <dbReference type="SAM" id="Coils"/>
    </source>
</evidence>